<dbReference type="RefSeq" id="WP_266066197.1">
    <property type="nucleotide sequence ID" value="NZ_JAPHQA010000015.1"/>
</dbReference>
<evidence type="ECO:0000313" key="1">
    <source>
        <dbReference type="EMBL" id="MCX2802233.1"/>
    </source>
</evidence>
<dbReference type="AlphaFoldDB" id="A0AB35I0K6"/>
<name>A0AB35I0K6_MICTH</name>
<organism evidence="1 2">
    <name type="scientific">Microbulbifer thermotolerans</name>
    <dbReference type="NCBI Taxonomy" id="252514"/>
    <lineage>
        <taxon>Bacteria</taxon>
        <taxon>Pseudomonadati</taxon>
        <taxon>Pseudomonadota</taxon>
        <taxon>Gammaproteobacteria</taxon>
        <taxon>Cellvibrionales</taxon>
        <taxon>Microbulbiferaceae</taxon>
        <taxon>Microbulbifer</taxon>
    </lineage>
</organism>
<gene>
    <name evidence="1" type="ORF">OQJ68_10595</name>
</gene>
<comment type="caution">
    <text evidence="1">The sequence shown here is derived from an EMBL/GenBank/DDBJ whole genome shotgun (WGS) entry which is preliminary data.</text>
</comment>
<dbReference type="EMBL" id="JAPHQB010000015">
    <property type="protein sequence ID" value="MCX2802233.1"/>
    <property type="molecule type" value="Genomic_DNA"/>
</dbReference>
<sequence length="130" mass="14334">MTFSVSSATPAEQALAAYERHQDLQREVTDADIQGVADYIRNDLLAEAGRLGPEAARAHYLLAEAMADAVDEQVDDADETYASWLGRLSLSHPAEAGIQLEKLAERALLEVAENHFDEFENGARVWGYIE</sequence>
<reference evidence="1" key="1">
    <citation type="submission" date="2022-11" db="EMBL/GenBank/DDBJ databases">
        <title>Chitin-degrading and fungicidal potential of chitinolytic bacterial strains from marine environment of the Pacific Ocean regions.</title>
        <authorList>
            <person name="Pentekhina I."/>
            <person name="Nedashkovskaya O."/>
            <person name="Seitkalieva A."/>
            <person name="Podvolotskaya A."/>
            <person name="Tekutyeva L."/>
            <person name="Balabanova L."/>
        </authorList>
    </citation>
    <scope>NUCLEOTIDE SEQUENCE</scope>
    <source>
        <strain evidence="1">KMM 6838</strain>
    </source>
</reference>
<evidence type="ECO:0000313" key="2">
    <source>
        <dbReference type="Proteomes" id="UP001209730"/>
    </source>
</evidence>
<dbReference type="Proteomes" id="UP001209730">
    <property type="component" value="Unassembled WGS sequence"/>
</dbReference>
<protein>
    <submittedName>
        <fullName evidence="1">Uncharacterized protein</fullName>
    </submittedName>
</protein>
<proteinExistence type="predicted"/>
<accession>A0AB35I0K6</accession>